<accession>A0ABR8SV26</accession>
<dbReference type="InterPro" id="IPR027417">
    <property type="entry name" value="P-loop_NTPase"/>
</dbReference>
<gene>
    <name evidence="7" type="primary">hrpB</name>
    <name evidence="7" type="ORF">H9647_04660</name>
</gene>
<evidence type="ECO:0000256" key="1">
    <source>
        <dbReference type="ARBA" id="ARBA00022741"/>
    </source>
</evidence>
<dbReference type="CDD" id="cd17990">
    <property type="entry name" value="DEXHc_HrpB"/>
    <property type="match status" value="1"/>
</dbReference>
<dbReference type="NCBIfam" id="TIGR01970">
    <property type="entry name" value="DEAH_box_HrpB"/>
    <property type="match status" value="1"/>
</dbReference>
<dbReference type="InterPro" id="IPR049614">
    <property type="entry name" value="HrpB_DEXH"/>
</dbReference>
<dbReference type="SMART" id="SM00487">
    <property type="entry name" value="DEXDc"/>
    <property type="match status" value="1"/>
</dbReference>
<dbReference type="Gene3D" id="3.40.50.300">
    <property type="entry name" value="P-loop containing nucleotide triphosphate hydrolases"/>
    <property type="match status" value="2"/>
</dbReference>
<dbReference type="CDD" id="cd18791">
    <property type="entry name" value="SF2_C_RHA"/>
    <property type="match status" value="1"/>
</dbReference>
<organism evidence="7 8">
    <name type="scientific">Paenibacillus gallinarum</name>
    <dbReference type="NCBI Taxonomy" id="2762232"/>
    <lineage>
        <taxon>Bacteria</taxon>
        <taxon>Bacillati</taxon>
        <taxon>Bacillota</taxon>
        <taxon>Bacilli</taxon>
        <taxon>Bacillales</taxon>
        <taxon>Paenibacillaceae</taxon>
        <taxon>Paenibacillus</taxon>
    </lineage>
</organism>
<evidence type="ECO:0000313" key="7">
    <source>
        <dbReference type="EMBL" id="MBD7967343.1"/>
    </source>
</evidence>
<evidence type="ECO:0000256" key="4">
    <source>
        <dbReference type="ARBA" id="ARBA00022840"/>
    </source>
</evidence>
<feature type="domain" description="Helicase ATP-binding" evidence="5">
    <location>
        <begin position="22"/>
        <end position="186"/>
    </location>
</feature>
<dbReference type="PROSITE" id="PS51194">
    <property type="entry name" value="HELICASE_CTER"/>
    <property type="match status" value="1"/>
</dbReference>
<dbReference type="SUPFAM" id="SSF52540">
    <property type="entry name" value="P-loop containing nucleoside triphosphate hydrolases"/>
    <property type="match status" value="1"/>
</dbReference>
<evidence type="ECO:0000313" key="8">
    <source>
        <dbReference type="Proteomes" id="UP000608071"/>
    </source>
</evidence>
<dbReference type="PANTHER" id="PTHR43519:SF1">
    <property type="entry name" value="ATP-DEPENDENT RNA HELICASE HRPB"/>
    <property type="match status" value="1"/>
</dbReference>
<dbReference type="EMBL" id="JACSQL010000001">
    <property type="protein sequence ID" value="MBD7967343.1"/>
    <property type="molecule type" value="Genomic_DNA"/>
</dbReference>
<dbReference type="InterPro" id="IPR011545">
    <property type="entry name" value="DEAD/DEAH_box_helicase_dom"/>
</dbReference>
<dbReference type="InterPro" id="IPR007502">
    <property type="entry name" value="Helicase-assoc_dom"/>
</dbReference>
<evidence type="ECO:0000256" key="3">
    <source>
        <dbReference type="ARBA" id="ARBA00022806"/>
    </source>
</evidence>
<reference evidence="7 8" key="1">
    <citation type="submission" date="2020-08" db="EMBL/GenBank/DDBJ databases">
        <title>A Genomic Blueprint of the Chicken Gut Microbiome.</title>
        <authorList>
            <person name="Gilroy R."/>
            <person name="Ravi A."/>
            <person name="Getino M."/>
            <person name="Pursley I."/>
            <person name="Horton D.L."/>
            <person name="Alikhan N.-F."/>
            <person name="Baker D."/>
            <person name="Gharbi K."/>
            <person name="Hall N."/>
            <person name="Watson M."/>
            <person name="Adriaenssens E.M."/>
            <person name="Foster-Nyarko E."/>
            <person name="Jarju S."/>
            <person name="Secka A."/>
            <person name="Antonio M."/>
            <person name="Oren A."/>
            <person name="Chaudhuri R."/>
            <person name="La Ragione R.M."/>
            <person name="Hildebrand F."/>
            <person name="Pallen M.J."/>
        </authorList>
    </citation>
    <scope>NUCLEOTIDE SEQUENCE [LARGE SCALE GENOMIC DNA]</scope>
    <source>
        <strain evidence="7 8">Sa2BVA9</strain>
    </source>
</reference>
<keyword evidence="2" id="KW-0378">Hydrolase</keyword>
<dbReference type="InterPro" id="IPR010225">
    <property type="entry name" value="HrpB"/>
</dbReference>
<dbReference type="InterPro" id="IPR001650">
    <property type="entry name" value="Helicase_C-like"/>
</dbReference>
<keyword evidence="1" id="KW-0547">Nucleotide-binding</keyword>
<evidence type="ECO:0000256" key="2">
    <source>
        <dbReference type="ARBA" id="ARBA00022801"/>
    </source>
</evidence>
<dbReference type="SMART" id="SM00847">
    <property type="entry name" value="HA2"/>
    <property type="match status" value="1"/>
</dbReference>
<evidence type="ECO:0000259" key="6">
    <source>
        <dbReference type="PROSITE" id="PS51194"/>
    </source>
</evidence>
<dbReference type="SMART" id="SM00490">
    <property type="entry name" value="HELICc"/>
    <property type="match status" value="1"/>
</dbReference>
<dbReference type="Proteomes" id="UP000608071">
    <property type="component" value="Unassembled WGS sequence"/>
</dbReference>
<dbReference type="Pfam" id="PF00270">
    <property type="entry name" value="DEAD"/>
    <property type="match status" value="1"/>
</dbReference>
<dbReference type="PROSITE" id="PS51192">
    <property type="entry name" value="HELICASE_ATP_BIND_1"/>
    <property type="match status" value="1"/>
</dbReference>
<protein>
    <submittedName>
        <fullName evidence="7">ATP-dependent helicase HrpB</fullName>
    </submittedName>
</protein>
<dbReference type="Pfam" id="PF00271">
    <property type="entry name" value="Helicase_C"/>
    <property type="match status" value="1"/>
</dbReference>
<keyword evidence="4" id="KW-0067">ATP-binding</keyword>
<dbReference type="RefSeq" id="WP_191798533.1">
    <property type="nucleotide sequence ID" value="NZ_JACSQL010000001.1"/>
</dbReference>
<proteinExistence type="predicted"/>
<name>A0ABR8SV26_9BACL</name>
<keyword evidence="3 7" id="KW-0347">Helicase</keyword>
<dbReference type="InterPro" id="IPR014001">
    <property type="entry name" value="Helicase_ATP-bd"/>
</dbReference>
<evidence type="ECO:0000259" key="5">
    <source>
        <dbReference type="PROSITE" id="PS51192"/>
    </source>
</evidence>
<dbReference type="Pfam" id="PF08482">
    <property type="entry name" value="HrpB_C"/>
    <property type="match status" value="1"/>
</dbReference>
<dbReference type="GO" id="GO:0004386">
    <property type="term" value="F:helicase activity"/>
    <property type="evidence" value="ECO:0007669"/>
    <property type="project" value="UniProtKB-KW"/>
</dbReference>
<dbReference type="Gene3D" id="1.20.120.1080">
    <property type="match status" value="1"/>
</dbReference>
<dbReference type="PANTHER" id="PTHR43519">
    <property type="entry name" value="ATP-DEPENDENT RNA HELICASE HRPB"/>
    <property type="match status" value="1"/>
</dbReference>
<dbReference type="PIRSF" id="PIRSF005496">
    <property type="entry name" value="ATP_hel_hrpB"/>
    <property type="match status" value="1"/>
</dbReference>
<feature type="domain" description="Helicase C-terminal" evidence="6">
    <location>
        <begin position="211"/>
        <end position="378"/>
    </location>
</feature>
<dbReference type="InterPro" id="IPR013689">
    <property type="entry name" value="RNA_helicase_ATP-dep_HrpB_C"/>
</dbReference>
<keyword evidence="8" id="KW-1185">Reference proteome</keyword>
<comment type="caution">
    <text evidence="7">The sequence shown here is derived from an EMBL/GenBank/DDBJ whole genome shotgun (WGS) entry which is preliminary data.</text>
</comment>
<sequence length="843" mass="93390">MRKTTWNQDHDLPIYQVIPEIKSKLKQKTSAVLVAEPGAGKTTVVPLALLEEEWMNHKKIIMLEPRRLAARNAAMRMAKSIGEPVGKTVGYRVRMDSKVSSDTRIEVVTEGILTRMLQHDQALEEVGLLIFDEFHERNLHGDLALALALECQSVLRDDLRILVMSATLEAEPVTSLLGDAALITCTGRTFPVETKYMPKLHNMDMETHMAQVIPLALRQQEGHVLAFLPGAKEIHRVMRMLEEQDLGPNIKVYPLYGALSQQEQDRAILTPGTVERKVILATTIAESSLTIEGIGAVVDSGLRKDSVFSSRSGMSRLVTIPISKASADQRKGRAGRTAEGICYRLWSALEQDAKPEKNRPEILTADLAPVALELAVWGVQNPDDLRWLDLPPAGAYEAATALLQQLGCLDDRGHATSRGKQIAGMGTHPRIGHMLLQAAKLGLAKDASLLGALLQQGSSRLLGPRAGWDLRPQLEHLRTLSAAGFASAASQDEASLRSLIQESRQLYREVETRQTEGESLPPQESCGLLLAFAYPDRIGQRREDGRYFLASGRGVRASSAMSGLTAPYIVVAEADDQGADGIIRTCAPLALADIYTYLKELITTQEKVFWDKSTRSVRSLKWQKRGEIILKEMAYPSPPEEDILQALLAGIREEGLSVFSMNKTTHQLVERMQFLHSVNPAWPDLSDSALLEYLLKHIPPYLAGVRSAAGLQQISITSVLLDSLSWEERQTLEKEAPTHYTVPSGSKIPIRYDGQGAPYIAVRLQEMFGLTESPRLGEGRVPLTLHLLSPAQRPVQVTSDLNSFWREGYYEVKKDLKGRYPKHYWPEDPLQAVATNRVKPKGK</sequence>